<evidence type="ECO:0000313" key="2">
    <source>
        <dbReference type="EMBL" id="KAL2514514.1"/>
    </source>
</evidence>
<evidence type="ECO:0000313" key="3">
    <source>
        <dbReference type="Proteomes" id="UP001604277"/>
    </source>
</evidence>
<evidence type="ECO:0000256" key="1">
    <source>
        <dbReference type="SAM" id="Phobius"/>
    </source>
</evidence>
<comment type="caution">
    <text evidence="2">The sequence shown here is derived from an EMBL/GenBank/DDBJ whole genome shotgun (WGS) entry which is preliminary data.</text>
</comment>
<dbReference type="InterPro" id="IPR031563">
    <property type="entry name" value="MOT1/MOT2"/>
</dbReference>
<dbReference type="PANTHER" id="PTHR31970:SF0">
    <property type="entry name" value="MOLYBDATE TRANSPORTER 1"/>
    <property type="match status" value="1"/>
</dbReference>
<organism evidence="2 3">
    <name type="scientific">Forsythia ovata</name>
    <dbReference type="NCBI Taxonomy" id="205694"/>
    <lineage>
        <taxon>Eukaryota</taxon>
        <taxon>Viridiplantae</taxon>
        <taxon>Streptophyta</taxon>
        <taxon>Embryophyta</taxon>
        <taxon>Tracheophyta</taxon>
        <taxon>Spermatophyta</taxon>
        <taxon>Magnoliopsida</taxon>
        <taxon>eudicotyledons</taxon>
        <taxon>Gunneridae</taxon>
        <taxon>Pentapetalae</taxon>
        <taxon>asterids</taxon>
        <taxon>lamiids</taxon>
        <taxon>Lamiales</taxon>
        <taxon>Oleaceae</taxon>
        <taxon>Forsythieae</taxon>
        <taxon>Forsythia</taxon>
    </lineage>
</organism>
<dbReference type="AlphaFoldDB" id="A0ABD1TP54"/>
<dbReference type="Proteomes" id="UP001604277">
    <property type="component" value="Unassembled WGS sequence"/>
</dbReference>
<feature type="transmembrane region" description="Helical" evidence="1">
    <location>
        <begin position="31"/>
        <end position="48"/>
    </location>
</feature>
<dbReference type="PANTHER" id="PTHR31970">
    <property type="match status" value="1"/>
</dbReference>
<keyword evidence="1" id="KW-0472">Membrane</keyword>
<reference evidence="3" key="1">
    <citation type="submission" date="2024-07" db="EMBL/GenBank/DDBJ databases">
        <title>Two chromosome-level genome assemblies of Korean endemic species Abeliophyllum distichum and Forsythia ovata (Oleaceae).</title>
        <authorList>
            <person name="Jang H."/>
        </authorList>
    </citation>
    <scope>NUCLEOTIDE SEQUENCE [LARGE SCALE GENOMIC DNA]</scope>
</reference>
<accession>A0ABD1TP54</accession>
<keyword evidence="1" id="KW-0812">Transmembrane</keyword>
<protein>
    <submittedName>
        <fullName evidence="2">Molybdate transporter 1</fullName>
    </submittedName>
</protein>
<sequence>MSRWCVAFLGVAKLVLRLVSSLVKILDQFPVGVLGVLLLFAGIELAMCSMDMNSKEESVVMLIARCFTSWLKLLPPISFLQPLPHSSSFSPEELLGPDPE</sequence>
<keyword evidence="3" id="KW-1185">Reference proteome</keyword>
<keyword evidence="1" id="KW-1133">Transmembrane helix</keyword>
<dbReference type="EMBL" id="JBFOLJ010000008">
    <property type="protein sequence ID" value="KAL2514514.1"/>
    <property type="molecule type" value="Genomic_DNA"/>
</dbReference>
<proteinExistence type="predicted"/>
<name>A0ABD1TP54_9LAMI</name>
<gene>
    <name evidence="2" type="ORF">Fot_28485</name>
</gene>